<sequence>MHPGAGVCVLAVVVVTACVTDGSDCSTRVPGGIEADAPNEDATSAKQSVPGGAHAPLLGSDVDHIQTMASSEDEQSSDSDQEEHGDSDDEAGAETDYPSGEPPSDADDPSPIRASDTPGVFTKSPEQRRLVRSGAWIRPSDQEREHSSRSRSTAGRRSGERMTPAPTLPNEAPSVHCRGFLSSDINSGAVQPEQPLPPLGSASGRPDKNPLIDFAPEPTYEADRPPATQHRPPEPRTTTVYQERRDNTLSRKDADSRPGLPAGGWRTPPRVQAPPAPLGFELPHDVTPRVHRIHAPSGDDESNEPDGRLPMKQVGKDLFKNWTPKSDSTKQPPALEYPESPFHQVGSRQGHRLGDVFQPQLPRVTERSGPQPAASTPGVPGSPGAVSRVPELARSGSPSTSVRAATFRHQEQQDDDPQAVPQRLGLPIDTTPEFGRPAQQDEGPVEFPGKLPRVDPQPTFRPCGSQTPAAASQRPVASSSVEQSSPATKPSRALLLKVLAGLTLLSSAPAVRLARKKGLANPRPNRLASYWPVALAALPLGFIAGRYIGKKIRRLIRMPPMPLGDANRWRHTFPEKASAGLVAYYVAGVTILASTVAMWFLATWLTSFPRWPGVPFYPDRVAFVSY</sequence>
<feature type="compositionally biased region" description="Basic and acidic residues" evidence="1">
    <location>
        <begin position="242"/>
        <end position="256"/>
    </location>
</feature>
<accession>A0A0G4IRZ5</accession>
<dbReference type="Proteomes" id="UP000039324">
    <property type="component" value="Unassembled WGS sequence"/>
</dbReference>
<proteinExistence type="predicted"/>
<feature type="compositionally biased region" description="Acidic residues" evidence="1">
    <location>
        <begin position="71"/>
        <end position="93"/>
    </location>
</feature>
<name>A0A0G4IRZ5_PLABS</name>
<evidence type="ECO:0000256" key="3">
    <source>
        <dbReference type="SAM" id="SignalP"/>
    </source>
</evidence>
<keyword evidence="5" id="KW-1185">Reference proteome</keyword>
<dbReference type="AlphaFoldDB" id="A0A0G4IRZ5"/>
<feature type="compositionally biased region" description="Basic and acidic residues" evidence="1">
    <location>
        <begin position="305"/>
        <end position="319"/>
    </location>
</feature>
<feature type="chain" id="PRO_5005192975" evidence="3">
    <location>
        <begin position="23"/>
        <end position="626"/>
    </location>
</feature>
<evidence type="ECO:0000313" key="4">
    <source>
        <dbReference type="EMBL" id="CEO98108.1"/>
    </source>
</evidence>
<evidence type="ECO:0000313" key="5">
    <source>
        <dbReference type="Proteomes" id="UP000039324"/>
    </source>
</evidence>
<dbReference type="EMBL" id="CDSF01000082">
    <property type="protein sequence ID" value="CEO98108.1"/>
    <property type="molecule type" value="Genomic_DNA"/>
</dbReference>
<keyword evidence="2" id="KW-1133">Transmembrane helix</keyword>
<protein>
    <submittedName>
        <fullName evidence="4">Uncharacterized protein</fullName>
    </submittedName>
</protein>
<organism evidence="4 5">
    <name type="scientific">Plasmodiophora brassicae</name>
    <name type="common">Clubroot disease agent</name>
    <dbReference type="NCBI Taxonomy" id="37360"/>
    <lineage>
        <taxon>Eukaryota</taxon>
        <taxon>Sar</taxon>
        <taxon>Rhizaria</taxon>
        <taxon>Endomyxa</taxon>
        <taxon>Phytomyxea</taxon>
        <taxon>Plasmodiophorida</taxon>
        <taxon>Plasmodiophoridae</taxon>
        <taxon>Plasmodiophora</taxon>
    </lineage>
</organism>
<feature type="compositionally biased region" description="Polar residues" evidence="1">
    <location>
        <begin position="464"/>
        <end position="487"/>
    </location>
</feature>
<keyword evidence="3" id="KW-0732">Signal</keyword>
<evidence type="ECO:0000256" key="2">
    <source>
        <dbReference type="SAM" id="Phobius"/>
    </source>
</evidence>
<gene>
    <name evidence="4" type="ORF">PBRA_006222</name>
</gene>
<feature type="region of interest" description="Disordered" evidence="1">
    <location>
        <begin position="23"/>
        <end position="487"/>
    </location>
</feature>
<feature type="transmembrane region" description="Helical" evidence="2">
    <location>
        <begin position="582"/>
        <end position="602"/>
    </location>
</feature>
<feature type="signal peptide" evidence="3">
    <location>
        <begin position="1"/>
        <end position="22"/>
    </location>
</feature>
<keyword evidence="2" id="KW-0812">Transmembrane</keyword>
<feature type="transmembrane region" description="Helical" evidence="2">
    <location>
        <begin position="527"/>
        <end position="548"/>
    </location>
</feature>
<reference evidence="4 5" key="1">
    <citation type="submission" date="2015-02" db="EMBL/GenBank/DDBJ databases">
        <authorList>
            <person name="Chooi Y.-H."/>
        </authorList>
    </citation>
    <scope>NUCLEOTIDE SEQUENCE [LARGE SCALE GENOMIC DNA]</scope>
    <source>
        <strain evidence="4">E3</strain>
    </source>
</reference>
<evidence type="ECO:0000256" key="1">
    <source>
        <dbReference type="SAM" id="MobiDB-lite"/>
    </source>
</evidence>
<keyword evidence="2" id="KW-0472">Membrane</keyword>